<dbReference type="Proteomes" id="UP000042958">
    <property type="component" value="Unassembled WGS sequence"/>
</dbReference>
<dbReference type="EMBL" id="CDHK01000005">
    <property type="protein sequence ID" value="CEJ57516.1"/>
    <property type="molecule type" value="Genomic_DNA"/>
</dbReference>
<dbReference type="STRING" id="104259.A0A0F7TNU8"/>
<protein>
    <recommendedName>
        <fullName evidence="4">Secreted protein</fullName>
    </recommendedName>
</protein>
<evidence type="ECO:0008006" key="4">
    <source>
        <dbReference type="Google" id="ProtNLM"/>
    </source>
</evidence>
<dbReference type="PANTHER" id="PTHR36848">
    <property type="entry name" value="DNA-BINDING PROTEIN (PUTATIVE SECRETED PROTEIN)-RELATED"/>
    <property type="match status" value="1"/>
</dbReference>
<sequence>MPTITLLLLLQAVAVLGSVSSASSKSSLGTFESPSAASRPRFRYWLPDAGVDPETVATNIKDSGAHGAGGVEFVPFYNYGGESGDPPPQADWVTNGFGTPAFRDVFRAALQAHKDSGLLMDFALGPNQGQGVPASSDDQGLQWDLVPYSEGLAASETFNERIPGWGSGELVAVVSAHVLSQANVSLPEVNSPFLTAQDGYLSVVIDEDSLTDITDQVSEDGHLSLSFPALTEGVGYRIYAYYQKRTLNRNLEFTNNSTATIWDNGSYVVDHYSARGAQTVIDFWKTHILVDGIKELLMEVGNCGWEDSMEIKSNTSWTPGLLEKFEQKQGYGLKRYLPVVNFGVLWPDNNVNIQQFQPGAVQSILNTLDSGAGYINDFRSVLEDSYREYLQTLVNWAHNELHLKHSAQVSYNLPMDMEVNIPFVDVPECESLQFGDNVDGYRQFSGPALLAGKKVISNEMGATLGAYGYALPTLLFSVGRAVVGGVNQLVLHGQSYTGKYPETTWPGYTAFSYSTTELYSNKQPSWDHGFSDVLNFFAKVQWTQRQGTPRVDVAIYNKVSATNSAFPSIYQSDDLVNEGWSWAYLSPHNFELPEATVKDGVLGPDGPRFKALVVTSDSNMTLAGVQYLKAYAASGLPIVFSGGLPGVYAAANGSETATVKARLTQLSTSANVYTVRKGGIAEKLASIGLSPRIKVQTDGKWLTTWREDSSSGVDYALVFCDTNTSSGYITVTGPAKNKVPYYMNAWTGDQEPVFAYNVTDSGLLLPVSLKGNQTLIIAFSPHGPNKSGAPKVHAVEAPLSVIGSTFDQRRGWIAHVTSQTTEARIHLSNGKSVELPQSENIAGVFNLTKWNLIAEHWEAPKDFYDANTIARKYNTTHELSTLVSWSTIPTLTNTSGLGYYSTSFQWPPAQRAGKGRLADGAYIVFPSILHAIQVSINGHRIPPLDYTDARADISQYLKKGKNEVLAVVPTVMWNYIRSILSTIKDQGHLPGLLTLGLSVPGILENGLVEEVSIIPYVNLPITQN</sequence>
<dbReference type="InterPro" id="IPR008979">
    <property type="entry name" value="Galactose-bd-like_sf"/>
</dbReference>
<dbReference type="PANTHER" id="PTHR36848:SF2">
    <property type="entry name" value="SECRETED PROTEIN"/>
    <property type="match status" value="1"/>
</dbReference>
<dbReference type="InterPro" id="IPR053161">
    <property type="entry name" value="Ulvan_degrading_GH"/>
</dbReference>
<dbReference type="Gene3D" id="2.60.120.260">
    <property type="entry name" value="Galactose-binding domain-like"/>
    <property type="match status" value="1"/>
</dbReference>
<dbReference type="SUPFAM" id="SSF49785">
    <property type="entry name" value="Galactose-binding domain-like"/>
    <property type="match status" value="1"/>
</dbReference>
<dbReference type="AlphaFoldDB" id="A0A0F7TNU8"/>
<name>A0A0F7TNU8_PENBI</name>
<accession>A0A0F7TNU8</accession>
<proteinExistence type="predicted"/>
<dbReference type="OrthoDB" id="2588159at2759"/>
<organism evidence="2 3">
    <name type="scientific">Penicillium brasilianum</name>
    <dbReference type="NCBI Taxonomy" id="104259"/>
    <lineage>
        <taxon>Eukaryota</taxon>
        <taxon>Fungi</taxon>
        <taxon>Dikarya</taxon>
        <taxon>Ascomycota</taxon>
        <taxon>Pezizomycotina</taxon>
        <taxon>Eurotiomycetes</taxon>
        <taxon>Eurotiomycetidae</taxon>
        <taxon>Eurotiales</taxon>
        <taxon>Aspergillaceae</taxon>
        <taxon>Penicillium</taxon>
    </lineage>
</organism>
<evidence type="ECO:0000256" key="1">
    <source>
        <dbReference type="SAM" id="SignalP"/>
    </source>
</evidence>
<gene>
    <name evidence="2" type="ORF">PMG11_06207</name>
</gene>
<reference evidence="3" key="1">
    <citation type="journal article" date="2015" name="Genome Announc.">
        <title>Draft genome sequence of the fungus Penicillium brasilianum MG11.</title>
        <authorList>
            <person name="Horn F."/>
            <person name="Linde J."/>
            <person name="Mattern D.J."/>
            <person name="Walther G."/>
            <person name="Guthke R."/>
            <person name="Brakhage A.A."/>
            <person name="Valiante V."/>
        </authorList>
    </citation>
    <scope>NUCLEOTIDE SEQUENCE [LARGE SCALE GENOMIC DNA]</scope>
    <source>
        <strain evidence="3">MG11</strain>
    </source>
</reference>
<feature type="signal peptide" evidence="1">
    <location>
        <begin position="1"/>
        <end position="21"/>
    </location>
</feature>
<keyword evidence="3" id="KW-1185">Reference proteome</keyword>
<keyword evidence="1" id="KW-0732">Signal</keyword>
<dbReference type="Pfam" id="PF17132">
    <property type="entry name" value="Glyco_hydro_106"/>
    <property type="match status" value="1"/>
</dbReference>
<evidence type="ECO:0000313" key="2">
    <source>
        <dbReference type="EMBL" id="CEJ57516.1"/>
    </source>
</evidence>
<feature type="chain" id="PRO_5002522557" description="Secreted protein" evidence="1">
    <location>
        <begin position="22"/>
        <end position="1024"/>
    </location>
</feature>
<evidence type="ECO:0000313" key="3">
    <source>
        <dbReference type="Proteomes" id="UP000042958"/>
    </source>
</evidence>